<sequence>MVLIQIQQISTAKTLLISASKLATQLGKEFGLLSFVATDELISERENQLNGLLNETIQAKIIVRNSNESALTEICEELEASFLFIQLPNNQLRSIRSQLKFCRDLRIPYLFFKDSFGELDLKRVLLPIGFLEEELEKAQFAAAFGRFCNSEIKMLLANDYGSKAAANAEKMKSLFDKFDFKYSLDKATKDSFKVEQESVQLAENMNAGIIIVSASRDYGLDDIIFGPKEYHVVNKSTIPVLLVNPRGDLYALCD</sequence>
<gene>
    <name evidence="1" type="ordered locus">Palpr_0536</name>
</gene>
<dbReference type="eggNOG" id="COG0589">
    <property type="taxonomic scope" value="Bacteria"/>
</dbReference>
<protein>
    <recommendedName>
        <fullName evidence="3">UspA domain-containing protein</fullName>
    </recommendedName>
</protein>
<reference evidence="1 2" key="2">
    <citation type="journal article" date="2011" name="Stand. Genomic Sci.">
        <title>Complete genome sequence of Paludibacter propionicigenes type strain (WB4).</title>
        <authorList>
            <person name="Gronow S."/>
            <person name="Munk C."/>
            <person name="Lapidus A."/>
            <person name="Nolan M."/>
            <person name="Lucas S."/>
            <person name="Hammon N."/>
            <person name="Deshpande S."/>
            <person name="Cheng J.F."/>
            <person name="Tapia R."/>
            <person name="Han C."/>
            <person name="Goodwin L."/>
            <person name="Pitluck S."/>
            <person name="Liolios K."/>
            <person name="Ivanova N."/>
            <person name="Mavromatis K."/>
            <person name="Mikhailova N."/>
            <person name="Pati A."/>
            <person name="Chen A."/>
            <person name="Palaniappan K."/>
            <person name="Land M."/>
            <person name="Hauser L."/>
            <person name="Chang Y.J."/>
            <person name="Jeffries C.D."/>
            <person name="Brambilla E."/>
            <person name="Rohde M."/>
            <person name="Goker M."/>
            <person name="Detter J.C."/>
            <person name="Woyke T."/>
            <person name="Bristow J."/>
            <person name="Eisen J.A."/>
            <person name="Markowitz V."/>
            <person name="Hugenholtz P."/>
            <person name="Kyrpides N.C."/>
            <person name="Klenk H.P."/>
        </authorList>
    </citation>
    <scope>NUCLEOTIDE SEQUENCE [LARGE SCALE GENOMIC DNA]</scope>
    <source>
        <strain evidence="2">DSM 17365 / JCM 13257 / WB4</strain>
    </source>
</reference>
<dbReference type="OrthoDB" id="1093350at2"/>
<dbReference type="HOGENOM" id="CLU_1093471_0_0_10"/>
<dbReference type="RefSeq" id="WP_013444064.1">
    <property type="nucleotide sequence ID" value="NC_014734.1"/>
</dbReference>
<dbReference type="EMBL" id="CP002345">
    <property type="protein sequence ID" value="ADQ78695.1"/>
    <property type="molecule type" value="Genomic_DNA"/>
</dbReference>
<dbReference type="Proteomes" id="UP000008718">
    <property type="component" value="Chromosome"/>
</dbReference>
<dbReference type="SUPFAM" id="SSF52402">
    <property type="entry name" value="Adenine nucleotide alpha hydrolases-like"/>
    <property type="match status" value="1"/>
</dbReference>
<proteinExistence type="predicted"/>
<dbReference type="STRING" id="694427.Palpr_0536"/>
<keyword evidence="2" id="KW-1185">Reference proteome</keyword>
<evidence type="ECO:0000313" key="1">
    <source>
        <dbReference type="EMBL" id="ADQ78695.1"/>
    </source>
</evidence>
<evidence type="ECO:0000313" key="2">
    <source>
        <dbReference type="Proteomes" id="UP000008718"/>
    </source>
</evidence>
<dbReference type="AlphaFoldDB" id="E4T1V1"/>
<evidence type="ECO:0008006" key="3">
    <source>
        <dbReference type="Google" id="ProtNLM"/>
    </source>
</evidence>
<reference key="1">
    <citation type="submission" date="2010-11" db="EMBL/GenBank/DDBJ databases">
        <title>The complete genome of Paludibacter propionicigenes DSM 17365.</title>
        <authorList>
            <consortium name="US DOE Joint Genome Institute (JGI-PGF)"/>
            <person name="Lucas S."/>
            <person name="Copeland A."/>
            <person name="Lapidus A."/>
            <person name="Bruce D."/>
            <person name="Goodwin L."/>
            <person name="Pitluck S."/>
            <person name="Kyrpides N."/>
            <person name="Mavromatis K."/>
            <person name="Ivanova N."/>
            <person name="Munk A.C."/>
            <person name="Brettin T."/>
            <person name="Detter J.C."/>
            <person name="Han C."/>
            <person name="Tapia R."/>
            <person name="Land M."/>
            <person name="Hauser L."/>
            <person name="Markowitz V."/>
            <person name="Cheng J.-F."/>
            <person name="Hugenholtz P."/>
            <person name="Woyke T."/>
            <person name="Wu D."/>
            <person name="Gronow S."/>
            <person name="Wellnitz S."/>
            <person name="Brambilla E."/>
            <person name="Klenk H.-P."/>
            <person name="Eisen J.A."/>
        </authorList>
    </citation>
    <scope>NUCLEOTIDE SEQUENCE</scope>
    <source>
        <strain>WB4</strain>
    </source>
</reference>
<dbReference type="KEGG" id="ppn:Palpr_0536"/>
<organism evidence="1 2">
    <name type="scientific">Paludibacter propionicigenes (strain DSM 17365 / JCM 13257 / WB4)</name>
    <dbReference type="NCBI Taxonomy" id="694427"/>
    <lineage>
        <taxon>Bacteria</taxon>
        <taxon>Pseudomonadati</taxon>
        <taxon>Bacteroidota</taxon>
        <taxon>Bacteroidia</taxon>
        <taxon>Bacteroidales</taxon>
        <taxon>Paludibacteraceae</taxon>
        <taxon>Paludibacter</taxon>
    </lineage>
</organism>
<accession>E4T1V1</accession>
<dbReference type="Gene3D" id="3.40.50.12370">
    <property type="match status" value="1"/>
</dbReference>
<name>E4T1V1_PALPW</name>